<dbReference type="AlphaFoldDB" id="Q5V8A6"/>
<reference evidence="2" key="1">
    <citation type="journal article" date="2004" name="J. Am. Chem. Soc.">
        <title>Lyngbyatoxin biosynthesis: sequence of biosynthetic gene cluster and identification of a novel aromatic prenyltransferase.</title>
        <authorList>
            <person name="Edwards D.J."/>
            <person name="Gerwick W.H."/>
        </authorList>
    </citation>
    <scope>NUCLEOTIDE SEQUENCE</scope>
</reference>
<dbReference type="InterPro" id="IPR017795">
    <property type="entry name" value="ABBA_NscD-like"/>
</dbReference>
<sequence>MNSKIAVSEYASDSFGKADTRAYDDLPIFASNYYSREASYIDIACDKLHRACDGLAFPAERRDTIVAFLRKLCTPWGNALASAPQHFSNVSVEGMPFELSLAWSNGRGHELRMSFEVLHSPHSLSNNLEAARRFVRELPSIPELAPDISIENFLLIEDLVTASEPTDFITPMGQGIAWLSDRPNPVMKTYLNLNIAGFESGPERTKEAMTRLGAGSAWQSLCSYLTSLGVSVVPLFLALDLAHSDHPRLKIYLPHTGVDAGMIDKQAEIAQTHVNGKFKEALLEITGHTTPDWRKVPVTCYTLVPGQDRPVAATLYVPLNPNIENDAVAQERVCAFSQSQGVDPSPYESLLKAISDKPLSQLSTHNFVAYRPGKDPRFSVYLAPGVYKRS</sequence>
<dbReference type="SFLD" id="SFLDG01162">
    <property type="entry name" value="I"/>
    <property type="match status" value="1"/>
</dbReference>
<name>Q5V8A6_9CYAN</name>
<dbReference type="GO" id="GO:0009820">
    <property type="term" value="P:alkaloid metabolic process"/>
    <property type="evidence" value="ECO:0007669"/>
    <property type="project" value="InterPro"/>
</dbReference>
<dbReference type="EMBL" id="AY588942">
    <property type="protein sequence ID" value="AAT12285.1"/>
    <property type="molecule type" value="Genomic_DNA"/>
</dbReference>
<proteinExistence type="predicted"/>
<protein>
    <submittedName>
        <fullName evidence="2">LtxC</fullName>
    </submittedName>
</protein>
<dbReference type="InterPro" id="IPR033964">
    <property type="entry name" value="ABBA"/>
</dbReference>
<organism evidence="2">
    <name type="scientific">Lyngbya majuscula</name>
    <dbReference type="NCBI Taxonomy" id="158786"/>
    <lineage>
        <taxon>Bacteria</taxon>
        <taxon>Bacillati</taxon>
        <taxon>Cyanobacteriota</taxon>
        <taxon>Cyanophyceae</taxon>
        <taxon>Oscillatoriophycideae</taxon>
        <taxon>Oscillatoriales</taxon>
        <taxon>Microcoleaceae</taxon>
        <taxon>Lyngbya</taxon>
    </lineage>
</organism>
<evidence type="ECO:0000256" key="1">
    <source>
        <dbReference type="ARBA" id="ARBA00022679"/>
    </source>
</evidence>
<keyword evidence="1" id="KW-0808">Transferase</keyword>
<dbReference type="SMR" id="Q5V8A6"/>
<accession>Q5V8A6</accession>
<dbReference type="PANTHER" id="PTHR40627">
    <property type="entry name" value="INDOLE PRENYLTRANSFERASE TDIB-RELATED"/>
    <property type="match status" value="1"/>
</dbReference>
<dbReference type="SFLD" id="SFLDS00036">
    <property type="entry name" value="Aromatic_Prenyltransferase"/>
    <property type="match status" value="1"/>
</dbReference>
<dbReference type="PANTHER" id="PTHR40627:SF4">
    <property type="entry name" value="PRENYLTRANSFERASE ASQH1-RELATED"/>
    <property type="match status" value="1"/>
</dbReference>
<dbReference type="GO" id="GO:0016765">
    <property type="term" value="F:transferase activity, transferring alkyl or aryl (other than methyl) groups"/>
    <property type="evidence" value="ECO:0007669"/>
    <property type="project" value="InterPro"/>
</dbReference>
<dbReference type="Pfam" id="PF11991">
    <property type="entry name" value="Trp_DMAT"/>
    <property type="match status" value="1"/>
</dbReference>
<dbReference type="BioCyc" id="MetaCyc:MONOMER-19482"/>
<evidence type="ECO:0000313" key="2">
    <source>
        <dbReference type="EMBL" id="AAT12285.1"/>
    </source>
</evidence>